<feature type="transmembrane region" description="Helical" evidence="13">
    <location>
        <begin position="183"/>
        <end position="211"/>
    </location>
</feature>
<dbReference type="Pfam" id="PF01312">
    <property type="entry name" value="Bac_export_2"/>
    <property type="match status" value="1"/>
</dbReference>
<keyword evidence="5 13" id="KW-1003">Cell membrane</keyword>
<keyword evidence="15" id="KW-0282">Flagellum</keyword>
<keyword evidence="15" id="KW-0969">Cilium</keyword>
<keyword evidence="9 13" id="KW-1133">Transmembrane helix</keyword>
<dbReference type="Gene3D" id="6.10.250.2080">
    <property type="match status" value="1"/>
</dbReference>
<dbReference type="InterPro" id="IPR006136">
    <property type="entry name" value="FlhB"/>
</dbReference>
<keyword evidence="15" id="KW-0966">Cell projection</keyword>
<feature type="region of interest" description="Disordered" evidence="14">
    <location>
        <begin position="358"/>
        <end position="380"/>
    </location>
</feature>
<dbReference type="GO" id="GO:0009306">
    <property type="term" value="P:protein secretion"/>
    <property type="evidence" value="ECO:0007669"/>
    <property type="project" value="InterPro"/>
</dbReference>
<evidence type="ECO:0000256" key="3">
    <source>
        <dbReference type="ARBA" id="ARBA00021622"/>
    </source>
</evidence>
<keyword evidence="16" id="KW-1185">Reference proteome</keyword>
<dbReference type="PRINTS" id="PR00950">
    <property type="entry name" value="TYPE3IMSPROT"/>
</dbReference>
<comment type="similarity">
    <text evidence="2 13">Belongs to the type III secretion exporter family.</text>
</comment>
<dbReference type="InterPro" id="IPR029025">
    <property type="entry name" value="T3SS_substrate_exporter_C"/>
</dbReference>
<evidence type="ECO:0000256" key="6">
    <source>
        <dbReference type="ARBA" id="ARBA00022692"/>
    </source>
</evidence>
<dbReference type="FunFam" id="3.40.1690.10:FF:000001">
    <property type="entry name" value="Flagellar biosynthetic protein FlhB"/>
    <property type="match status" value="1"/>
</dbReference>
<evidence type="ECO:0000256" key="13">
    <source>
        <dbReference type="RuleBase" id="RU364091"/>
    </source>
</evidence>
<evidence type="ECO:0000313" key="15">
    <source>
        <dbReference type="EMBL" id="TCV94165.1"/>
    </source>
</evidence>
<comment type="caution">
    <text evidence="13">Lacks conserved residue(s) required for the propagation of feature annotation.</text>
</comment>
<evidence type="ECO:0000256" key="11">
    <source>
        <dbReference type="ARBA" id="ARBA00023225"/>
    </source>
</evidence>
<feature type="region of interest" description="Disordered" evidence="14">
    <location>
        <begin position="1"/>
        <end position="26"/>
    </location>
</feature>
<keyword evidence="4 13" id="KW-0813">Transport</keyword>
<evidence type="ECO:0000256" key="1">
    <source>
        <dbReference type="ARBA" id="ARBA00004651"/>
    </source>
</evidence>
<feature type="transmembrane region" description="Helical" evidence="13">
    <location>
        <begin position="137"/>
        <end position="163"/>
    </location>
</feature>
<evidence type="ECO:0000256" key="10">
    <source>
        <dbReference type="ARBA" id="ARBA00023136"/>
    </source>
</evidence>
<name>A0A4R3YMX0_9GAMM</name>
<keyword evidence="6 13" id="KW-0812">Transmembrane</keyword>
<keyword evidence="7 13" id="KW-1005">Bacterial flagellum biogenesis</keyword>
<gene>
    <name evidence="13" type="primary">flhB</name>
    <name evidence="15" type="ORF">EC912_104363</name>
</gene>
<dbReference type="PANTHER" id="PTHR30531:SF12">
    <property type="entry name" value="FLAGELLAR BIOSYNTHETIC PROTEIN FLHB"/>
    <property type="match status" value="1"/>
</dbReference>
<keyword evidence="10 13" id="KW-0472">Membrane</keyword>
<dbReference type="PANTHER" id="PTHR30531">
    <property type="entry name" value="FLAGELLAR BIOSYNTHETIC PROTEIN FLHB"/>
    <property type="match status" value="1"/>
</dbReference>
<evidence type="ECO:0000256" key="7">
    <source>
        <dbReference type="ARBA" id="ARBA00022795"/>
    </source>
</evidence>
<protein>
    <recommendedName>
        <fullName evidence="3 13">Flagellar biosynthetic protein FlhB</fullName>
    </recommendedName>
</protein>
<keyword evidence="8 13" id="KW-0653">Protein transport</keyword>
<evidence type="ECO:0000256" key="12">
    <source>
        <dbReference type="ARBA" id="ARBA00025078"/>
    </source>
</evidence>
<evidence type="ECO:0000256" key="14">
    <source>
        <dbReference type="SAM" id="MobiDB-lite"/>
    </source>
</evidence>
<evidence type="ECO:0000256" key="9">
    <source>
        <dbReference type="ARBA" id="ARBA00022989"/>
    </source>
</evidence>
<dbReference type="AlphaFoldDB" id="A0A4R3YMX0"/>
<comment type="subcellular location">
    <subcellularLocation>
        <location evidence="1">Cell membrane</location>
        <topology evidence="1">Multi-pass membrane protein</topology>
    </subcellularLocation>
</comment>
<dbReference type="RefSeq" id="WP_132144559.1">
    <property type="nucleotide sequence ID" value="NZ_SMCS01000004.1"/>
</dbReference>
<feature type="transmembrane region" description="Helical" evidence="13">
    <location>
        <begin position="92"/>
        <end position="116"/>
    </location>
</feature>
<feature type="compositionally biased region" description="Basic and acidic residues" evidence="14">
    <location>
        <begin position="7"/>
        <end position="26"/>
    </location>
</feature>
<evidence type="ECO:0000256" key="2">
    <source>
        <dbReference type="ARBA" id="ARBA00010690"/>
    </source>
</evidence>
<dbReference type="Gene3D" id="3.40.1690.10">
    <property type="entry name" value="secretion proteins EscU"/>
    <property type="match status" value="1"/>
</dbReference>
<evidence type="ECO:0000256" key="8">
    <source>
        <dbReference type="ARBA" id="ARBA00022927"/>
    </source>
</evidence>
<dbReference type="NCBIfam" id="TIGR00328">
    <property type="entry name" value="flhB"/>
    <property type="match status" value="1"/>
</dbReference>
<dbReference type="EMBL" id="SMCS01000004">
    <property type="protein sequence ID" value="TCV94165.1"/>
    <property type="molecule type" value="Genomic_DNA"/>
</dbReference>
<dbReference type="GO" id="GO:0044780">
    <property type="term" value="P:bacterial-type flagellum assembly"/>
    <property type="evidence" value="ECO:0007669"/>
    <property type="project" value="InterPro"/>
</dbReference>
<evidence type="ECO:0000256" key="4">
    <source>
        <dbReference type="ARBA" id="ARBA00022448"/>
    </source>
</evidence>
<evidence type="ECO:0000313" key="16">
    <source>
        <dbReference type="Proteomes" id="UP000295645"/>
    </source>
</evidence>
<dbReference type="GO" id="GO:0005886">
    <property type="term" value="C:plasma membrane"/>
    <property type="evidence" value="ECO:0007669"/>
    <property type="project" value="UniProtKB-SubCell"/>
</dbReference>
<comment type="caution">
    <text evidence="15">The sequence shown here is derived from an EMBL/GenBank/DDBJ whole genome shotgun (WGS) entry which is preliminary data.</text>
</comment>
<dbReference type="OrthoDB" id="9807950at2"/>
<dbReference type="Proteomes" id="UP000295645">
    <property type="component" value="Unassembled WGS sequence"/>
</dbReference>
<organism evidence="15 16">
    <name type="scientific">Luteibacter rhizovicinus</name>
    <dbReference type="NCBI Taxonomy" id="242606"/>
    <lineage>
        <taxon>Bacteria</taxon>
        <taxon>Pseudomonadati</taxon>
        <taxon>Pseudomonadota</taxon>
        <taxon>Gammaproteobacteria</taxon>
        <taxon>Lysobacterales</taxon>
        <taxon>Rhodanobacteraceae</taxon>
        <taxon>Luteibacter</taxon>
    </lineage>
</organism>
<reference evidence="15 16" key="1">
    <citation type="submission" date="2019-03" db="EMBL/GenBank/DDBJ databases">
        <title>Above-ground endophytic microbial communities from plants in different locations in the United States.</title>
        <authorList>
            <person name="Frank C."/>
        </authorList>
    </citation>
    <scope>NUCLEOTIDE SEQUENCE [LARGE SCALE GENOMIC DNA]</scope>
    <source>
        <strain evidence="15 16">LP_13_YM</strain>
    </source>
</reference>
<accession>A0A4R3YMX0</accession>
<dbReference type="SUPFAM" id="SSF160544">
    <property type="entry name" value="EscU C-terminal domain-like"/>
    <property type="match status" value="1"/>
</dbReference>
<proteinExistence type="inferred from homology"/>
<keyword evidence="11 13" id="KW-1006">Bacterial flagellum protein export</keyword>
<comment type="function">
    <text evidence="12 13">Required for formation of the rod structure in the basal body of the flagellar apparatus. Together with FliI and FliH, may constitute the export apparatus of flagellin.</text>
</comment>
<dbReference type="InterPro" id="IPR006135">
    <property type="entry name" value="T3SS_substrate_exporter"/>
</dbReference>
<sequence>MSEQDDQERNEPASEKRLREAREKGDLPRSRDLSAAIVVLAAVSTLIASRDQIALHASNIMHVGLRYSRDDLFSADGASRALSTAGLEALKLLGPVFTATLVAAVAAPALLGGLNFSGEALVPKFNRLDPIKGFGRLFSMNGLVELVKSLLKVILIGGVLAMYLRSTTHELYAVGAGSVNNGIAHAFSMLGHASLLFGSMLGVIAMVDAPWQKFSFAKKMRMTKQEQKDEHKESDGNPELKSRIRGLQLQVSRRRMMQDVPTADVIVVNPTHFAVALRYDDGAMRAPRVVAKGVDVIAQQIRDVAGANKVPLVEAAPLARALYNTTQVGKEIPAALYIAVAQILAYVYRLQQAVATGDLPPDPPTPEIDPDLLGPYRMDT</sequence>
<evidence type="ECO:0000256" key="5">
    <source>
        <dbReference type="ARBA" id="ARBA00022475"/>
    </source>
</evidence>